<evidence type="ECO:0000313" key="4">
    <source>
        <dbReference type="Proteomes" id="UP000597762"/>
    </source>
</evidence>
<dbReference type="Gene3D" id="3.40.30.10">
    <property type="entry name" value="Glutaredoxin"/>
    <property type="match status" value="1"/>
</dbReference>
<dbReference type="GO" id="GO:0005783">
    <property type="term" value="C:endoplasmic reticulum"/>
    <property type="evidence" value="ECO:0007669"/>
    <property type="project" value="TreeGrafter"/>
</dbReference>
<dbReference type="PANTHER" id="PTHR15337:SF11">
    <property type="entry name" value="THIOREDOXIN DOMAIN-CONTAINING PROTEIN"/>
    <property type="match status" value="1"/>
</dbReference>
<dbReference type="AlphaFoldDB" id="A0A812CUC2"/>
<accession>A0A812CUC2</accession>
<evidence type="ECO:0000256" key="2">
    <source>
        <dbReference type="SAM" id="SignalP"/>
    </source>
</evidence>
<reference evidence="3" key="1">
    <citation type="submission" date="2021-01" db="EMBL/GenBank/DDBJ databases">
        <authorList>
            <person name="Li R."/>
            <person name="Bekaert M."/>
        </authorList>
    </citation>
    <scope>NUCLEOTIDE SEQUENCE</scope>
    <source>
        <strain evidence="3">Farmed</strain>
    </source>
</reference>
<name>A0A812CUC2_ACAPH</name>
<organism evidence="3 4">
    <name type="scientific">Acanthosepion pharaonis</name>
    <name type="common">Pharaoh cuttlefish</name>
    <name type="synonym">Sepia pharaonis</name>
    <dbReference type="NCBI Taxonomy" id="158019"/>
    <lineage>
        <taxon>Eukaryota</taxon>
        <taxon>Metazoa</taxon>
        <taxon>Spiralia</taxon>
        <taxon>Lophotrochozoa</taxon>
        <taxon>Mollusca</taxon>
        <taxon>Cephalopoda</taxon>
        <taxon>Coleoidea</taxon>
        <taxon>Decapodiformes</taxon>
        <taxon>Sepiida</taxon>
        <taxon>Sepiina</taxon>
        <taxon>Sepiidae</taxon>
        <taxon>Acanthosepion</taxon>
    </lineage>
</organism>
<comment type="caution">
    <text evidence="3">The sequence shown here is derived from an EMBL/GenBank/DDBJ whole genome shotgun (WGS) entry which is preliminary data.</text>
</comment>
<dbReference type="GO" id="GO:0019153">
    <property type="term" value="F:protein-disulfide reductase (glutathione) activity"/>
    <property type="evidence" value="ECO:0007669"/>
    <property type="project" value="UniProtKB-EC"/>
</dbReference>
<evidence type="ECO:0000256" key="1">
    <source>
        <dbReference type="ARBA" id="ARBA00022729"/>
    </source>
</evidence>
<dbReference type="EMBL" id="CAHIKZ030001935">
    <property type="protein sequence ID" value="CAE1277609.1"/>
    <property type="molecule type" value="Genomic_DNA"/>
</dbReference>
<evidence type="ECO:0000313" key="3">
    <source>
        <dbReference type="EMBL" id="CAE1277609.1"/>
    </source>
</evidence>
<keyword evidence="1 2" id="KW-0732">Signal</keyword>
<dbReference type="InterPro" id="IPR036249">
    <property type="entry name" value="Thioredoxin-like_sf"/>
</dbReference>
<feature type="signal peptide" evidence="2">
    <location>
        <begin position="1"/>
        <end position="28"/>
    </location>
</feature>
<feature type="chain" id="PRO_5032713492" evidence="2">
    <location>
        <begin position="29"/>
        <end position="188"/>
    </location>
</feature>
<keyword evidence="3" id="KW-0560">Oxidoreductase</keyword>
<protein>
    <submittedName>
        <fullName evidence="3">TXNDC12</fullName>
        <ecNumber evidence="3">1.8.4.2</ecNumber>
    </submittedName>
</protein>
<dbReference type="SUPFAM" id="SSF52833">
    <property type="entry name" value="Thioredoxin-like"/>
    <property type="match status" value="1"/>
</dbReference>
<gene>
    <name evidence="3" type="ORF">SPHA_40770</name>
</gene>
<sequence length="188" mass="21472">MAPSSSDVGFLASSIFLILSIFSNFCTGSTNEPTEFSKSLSRGWNDKIHWQTLSQGLDLAAKLDKPAMVIIHKTWCSACKSLKRDFAKNAEIQEMSQHFVMVNTQDDEEPKEDKYAPDGSYIPRILFVDGSSNVRVQHYNEDGNKKYRYFYSSAREVITSMRKVITTWRHDSYEEGIDDGEGQIYDEL</sequence>
<dbReference type="InterPro" id="IPR051099">
    <property type="entry name" value="AGR/TXD"/>
</dbReference>
<dbReference type="PANTHER" id="PTHR15337">
    <property type="entry name" value="ANTERIOR GRADIENT PROTEIN-RELATED"/>
    <property type="match status" value="1"/>
</dbReference>
<dbReference type="OrthoDB" id="262308at2759"/>
<dbReference type="Pfam" id="PF13899">
    <property type="entry name" value="Thioredoxin_7"/>
    <property type="match status" value="1"/>
</dbReference>
<keyword evidence="4" id="KW-1185">Reference proteome</keyword>
<dbReference type="Proteomes" id="UP000597762">
    <property type="component" value="Unassembled WGS sequence"/>
</dbReference>
<dbReference type="EC" id="1.8.4.2" evidence="3"/>
<proteinExistence type="predicted"/>